<keyword evidence="2" id="KW-0808">Transferase</keyword>
<comment type="caution">
    <text evidence="2">The sequence shown here is derived from an EMBL/GenBank/DDBJ whole genome shotgun (WGS) entry which is preliminary data.</text>
</comment>
<protein>
    <submittedName>
        <fullName evidence="2">Polysaccharide pyruvyl transferase</fullName>
    </submittedName>
</protein>
<accession>A0A106E5H1</accession>
<evidence type="ECO:0000259" key="1">
    <source>
        <dbReference type="Pfam" id="PF04230"/>
    </source>
</evidence>
<dbReference type="PANTHER" id="PTHR36836">
    <property type="entry name" value="COLANIC ACID BIOSYNTHESIS PROTEIN WCAK"/>
    <property type="match status" value="1"/>
</dbReference>
<dbReference type="AlphaFoldDB" id="A0A106E5H1"/>
<dbReference type="Pfam" id="PF04230">
    <property type="entry name" value="PS_pyruv_trans"/>
    <property type="match status" value="1"/>
</dbReference>
<keyword evidence="3" id="KW-1185">Reference proteome</keyword>
<gene>
    <name evidence="2" type="ORF">WT27_04230</name>
</gene>
<feature type="domain" description="Polysaccharide pyruvyl transferase" evidence="1">
    <location>
        <begin position="17"/>
        <end position="315"/>
    </location>
</feature>
<organism evidence="2 3">
    <name type="scientific">Burkholderia territorii</name>
    <dbReference type="NCBI Taxonomy" id="1503055"/>
    <lineage>
        <taxon>Bacteria</taxon>
        <taxon>Pseudomonadati</taxon>
        <taxon>Pseudomonadota</taxon>
        <taxon>Betaproteobacteria</taxon>
        <taxon>Burkholderiales</taxon>
        <taxon>Burkholderiaceae</taxon>
        <taxon>Burkholderia</taxon>
        <taxon>Burkholderia cepacia complex</taxon>
    </lineage>
</organism>
<dbReference type="Proteomes" id="UP000062317">
    <property type="component" value="Unassembled WGS sequence"/>
</dbReference>
<dbReference type="GO" id="GO:0016740">
    <property type="term" value="F:transferase activity"/>
    <property type="evidence" value="ECO:0007669"/>
    <property type="project" value="UniProtKB-KW"/>
</dbReference>
<evidence type="ECO:0000313" key="2">
    <source>
        <dbReference type="EMBL" id="KVV48334.1"/>
    </source>
</evidence>
<evidence type="ECO:0000313" key="3">
    <source>
        <dbReference type="Proteomes" id="UP000062317"/>
    </source>
</evidence>
<dbReference type="PANTHER" id="PTHR36836:SF1">
    <property type="entry name" value="COLANIC ACID BIOSYNTHESIS PROTEIN WCAK"/>
    <property type="match status" value="1"/>
</dbReference>
<dbReference type="EMBL" id="LPEQ01000064">
    <property type="protein sequence ID" value="KVV48334.1"/>
    <property type="molecule type" value="Genomic_DNA"/>
</dbReference>
<reference evidence="2 3" key="1">
    <citation type="submission" date="2015-11" db="EMBL/GenBank/DDBJ databases">
        <title>Expanding the genomic diversity of Burkholderia species for the development of highly accurate diagnostics.</title>
        <authorList>
            <person name="Sahl J."/>
            <person name="Keim P."/>
            <person name="Wagner D."/>
        </authorList>
    </citation>
    <scope>NUCLEOTIDE SEQUENCE [LARGE SCALE GENOMIC DNA]</scope>
    <source>
        <strain evidence="2 3">MSMB1301WGS</strain>
    </source>
</reference>
<name>A0A106E5H1_9BURK</name>
<sequence>MNRPVHVALLHAYSARNSGDGLLVDLSVALLRDAFGPDTNVSVVAADPATFPGHPDVQPAPVLAASGARRLLAAAMAALPVAINPALADLRALLRRVDLIVGVGGGYLRARNGVEALKLEAGHLVQMRAARAARKPAVYLPQSIGPAAENPLLSGHLTSLLREFDAVFVRDDRSAALLAEHANTRRAPDLAVLEFAHRASGVRDLARCAPATPAHVALVLRRPPAWSDAQCARYHASTAALIERLRASCRVTFAVQSAGRGNDDAAYYRERGFDGTRTLKNVLADDTPDAVVSVRLHGALEAILHGVPAYHLSYERKGFGAYADLGVGRWVANAADFDAGTVCDTLFAPDALSRFWIQAEVGLERLGRAREQIVAALRGALEHGAAR</sequence>
<proteinExistence type="predicted"/>
<dbReference type="InterPro" id="IPR007345">
    <property type="entry name" value="Polysacch_pyruvyl_Trfase"/>
</dbReference>
<dbReference type="RefSeq" id="WP_060106084.1">
    <property type="nucleotide sequence ID" value="NZ_LPEQ01000064.1"/>
</dbReference>